<feature type="region of interest" description="Disordered" evidence="4">
    <location>
        <begin position="24"/>
        <end position="96"/>
    </location>
</feature>
<feature type="region of interest" description="Disordered" evidence="4">
    <location>
        <begin position="193"/>
        <end position="212"/>
    </location>
</feature>
<keyword evidence="3" id="KW-0539">Nucleus</keyword>
<dbReference type="InterPro" id="IPR050613">
    <property type="entry name" value="Sec_Metabolite_Reg"/>
</dbReference>
<accession>A0AAV5GG21</accession>
<feature type="compositionally biased region" description="Low complexity" evidence="4">
    <location>
        <begin position="24"/>
        <end position="46"/>
    </location>
</feature>
<organism evidence="6 7">
    <name type="scientific">Rhodotorula paludigena</name>
    <dbReference type="NCBI Taxonomy" id="86838"/>
    <lineage>
        <taxon>Eukaryota</taxon>
        <taxon>Fungi</taxon>
        <taxon>Dikarya</taxon>
        <taxon>Basidiomycota</taxon>
        <taxon>Pucciniomycotina</taxon>
        <taxon>Microbotryomycetes</taxon>
        <taxon>Sporidiobolales</taxon>
        <taxon>Sporidiobolaceae</taxon>
        <taxon>Rhodotorula</taxon>
    </lineage>
</organism>
<dbReference type="AlphaFoldDB" id="A0AAV5GG21"/>
<comment type="subcellular location">
    <subcellularLocation>
        <location evidence="1">Nucleus</location>
    </subcellularLocation>
</comment>
<evidence type="ECO:0000256" key="4">
    <source>
        <dbReference type="SAM" id="MobiDB-lite"/>
    </source>
</evidence>
<dbReference type="GO" id="GO:0005634">
    <property type="term" value="C:nucleus"/>
    <property type="evidence" value="ECO:0007669"/>
    <property type="project" value="UniProtKB-SubCell"/>
</dbReference>
<sequence>MDPAQAQRAVPASLDLSDHAASAIAPGSALSSTSPAASAAHSPSTAHSKRKAGDADGTGRSAKSKGKAREQDRLEGDDDSDDGATSGQPRKKRNRVALSCAECKRRKIKCDRVMPVCGNCTKRGRPNECSWDVFQPSNDAFLPPTIARTAEVDSLAARLAHVEKYLATLPPNFALFRPLAPQLVTSAAASAPRRAVTAGEGGRQQDGEDGFSDTEDAAVKLEYGVFAPRPDPPASSTKPAAHSARPALAHAPSSTGPSTRLSNVRFGAPQLELTKALTSIVVPAPAPAPSSSLRAHLLVDFDAPPEEVAGARQRELERILRTLPGREATAFLVERYFTSVAWLFHHLHAPSFRAELDAFHALCDASRTSELDPSWLALLLMVLCLALDSMHYSRSPLALGASSTPREGGGEGAASPLEHFSKEQREALPERWFEASMRALRLAEWEKVPRIRSIQTIVLYTQYLQLSSAARGQPTQLVIWLASGIRLAQMLNLHLLGSNPETMPPEDPAFPPGKNSLKREMAKRLWAVLVYQDWLAANARNRCYLISPMHCDTDDPLNVNDADLSPSTTTLAPVPSSVLTDSSADRVRIATARQVRAVFDRTVLVRDYSYETIIDLDAGFRVILDELPERWTLAADEQEAPMLRFQRHFVLEGLHNRIFRLHRPLLSKAHKNPKYKFSADACLKSARAVVVSTHNIREAVSDVPYTYSHVLGAALVLFNDLFQAIDHESSGAEIDSKIETLQLALEIFQSKPSSTPLALVVQQGHRILAGLFREEERRRTNHAARALMLAAAGGGDAGSGEGGEGGAPAEEAETFAEVLQRIARSLDTDSAPHRGTPPPTRNLPSMKAKKGAGPAATGPPYYAAAGEPASEAGVMSGEAGPTLAVPVQEAGDASLLSVPSGTSGAVLLDPLAPATSLAPPSASPLRSTTGLALDSLDPWAFSSSSSSAPLAAAAPTAAPSYGLSLDPSEGEDAFGLSSFGLGAFDLGLVGLGADGLGLGDDFGLLSGGSAGGVGMGAGGAAGDFGNIAGPSAFVPSGANGLGFFAAGQNGLGNGGGALGNGWRDSGTAGANGAPRAQGMSDAESAAAYWGTRGDAW</sequence>
<evidence type="ECO:0000256" key="3">
    <source>
        <dbReference type="ARBA" id="ARBA00023242"/>
    </source>
</evidence>
<dbReference type="PANTHER" id="PTHR31001">
    <property type="entry name" value="UNCHARACTERIZED TRANSCRIPTIONAL REGULATORY PROTEIN"/>
    <property type="match status" value="1"/>
</dbReference>
<dbReference type="SUPFAM" id="SSF57701">
    <property type="entry name" value="Zn2/Cys6 DNA-binding domain"/>
    <property type="match status" value="1"/>
</dbReference>
<reference evidence="6 7" key="1">
    <citation type="submission" date="2021-12" db="EMBL/GenBank/DDBJ databases">
        <title>High titer production of polyol ester of fatty acids by Rhodotorula paludigena BS15 towards product separation-free biomass refinery.</title>
        <authorList>
            <person name="Mano J."/>
            <person name="Ono H."/>
            <person name="Tanaka T."/>
            <person name="Naito K."/>
            <person name="Sushida H."/>
            <person name="Ike M."/>
            <person name="Tokuyasu K."/>
            <person name="Kitaoka M."/>
        </authorList>
    </citation>
    <scope>NUCLEOTIDE SEQUENCE [LARGE SCALE GENOMIC DNA]</scope>
    <source>
        <strain evidence="6 7">BS15</strain>
    </source>
</reference>
<dbReference type="CDD" id="cd00067">
    <property type="entry name" value="GAL4"/>
    <property type="match status" value="1"/>
</dbReference>
<feature type="domain" description="Zn(2)-C6 fungal-type" evidence="5">
    <location>
        <begin position="99"/>
        <end position="131"/>
    </location>
</feature>
<name>A0AAV5GG21_9BASI</name>
<evidence type="ECO:0000259" key="5">
    <source>
        <dbReference type="PROSITE" id="PS50048"/>
    </source>
</evidence>
<evidence type="ECO:0000256" key="1">
    <source>
        <dbReference type="ARBA" id="ARBA00004123"/>
    </source>
</evidence>
<dbReference type="InterPro" id="IPR036864">
    <property type="entry name" value="Zn2-C6_fun-type_DNA-bd_sf"/>
</dbReference>
<dbReference type="CDD" id="cd12148">
    <property type="entry name" value="fungal_TF_MHR"/>
    <property type="match status" value="1"/>
</dbReference>
<protein>
    <recommendedName>
        <fullName evidence="5">Zn(2)-C6 fungal-type domain-containing protein</fullName>
    </recommendedName>
</protein>
<dbReference type="GO" id="GO:0006351">
    <property type="term" value="P:DNA-templated transcription"/>
    <property type="evidence" value="ECO:0007669"/>
    <property type="project" value="InterPro"/>
</dbReference>
<dbReference type="InterPro" id="IPR001138">
    <property type="entry name" value="Zn2Cys6_DnaBD"/>
</dbReference>
<feature type="region of interest" description="Disordered" evidence="4">
    <location>
        <begin position="226"/>
        <end position="262"/>
    </location>
</feature>
<dbReference type="SMART" id="SM00906">
    <property type="entry name" value="Fungal_trans"/>
    <property type="match status" value="1"/>
</dbReference>
<dbReference type="Gene3D" id="4.10.240.10">
    <property type="entry name" value="Zn(2)-C6 fungal-type DNA-binding domain"/>
    <property type="match status" value="1"/>
</dbReference>
<gene>
    <name evidence="6" type="ORF">Rhopal_002087-T1</name>
</gene>
<feature type="compositionally biased region" description="Low complexity" evidence="4">
    <location>
        <begin position="239"/>
        <end position="254"/>
    </location>
</feature>
<dbReference type="Pfam" id="PF00172">
    <property type="entry name" value="Zn_clus"/>
    <property type="match status" value="1"/>
</dbReference>
<dbReference type="InterPro" id="IPR007219">
    <property type="entry name" value="XnlR_reg_dom"/>
</dbReference>
<comment type="caution">
    <text evidence="6">The sequence shown here is derived from an EMBL/GenBank/DDBJ whole genome shotgun (WGS) entry which is preliminary data.</text>
</comment>
<proteinExistence type="predicted"/>
<evidence type="ECO:0000313" key="6">
    <source>
        <dbReference type="EMBL" id="GJN89113.1"/>
    </source>
</evidence>
<keyword evidence="7" id="KW-1185">Reference proteome</keyword>
<dbReference type="SMART" id="SM00066">
    <property type="entry name" value="GAL4"/>
    <property type="match status" value="1"/>
</dbReference>
<dbReference type="Proteomes" id="UP001342314">
    <property type="component" value="Unassembled WGS sequence"/>
</dbReference>
<keyword evidence="2" id="KW-0479">Metal-binding</keyword>
<evidence type="ECO:0000256" key="2">
    <source>
        <dbReference type="ARBA" id="ARBA00022723"/>
    </source>
</evidence>
<dbReference type="GO" id="GO:0000981">
    <property type="term" value="F:DNA-binding transcription factor activity, RNA polymerase II-specific"/>
    <property type="evidence" value="ECO:0007669"/>
    <property type="project" value="InterPro"/>
</dbReference>
<dbReference type="GO" id="GO:0003677">
    <property type="term" value="F:DNA binding"/>
    <property type="evidence" value="ECO:0007669"/>
    <property type="project" value="InterPro"/>
</dbReference>
<dbReference type="PROSITE" id="PS00463">
    <property type="entry name" value="ZN2_CY6_FUNGAL_1"/>
    <property type="match status" value="1"/>
</dbReference>
<feature type="region of interest" description="Disordered" evidence="4">
    <location>
        <begin position="825"/>
        <end position="856"/>
    </location>
</feature>
<dbReference type="PANTHER" id="PTHR31001:SF90">
    <property type="entry name" value="CENTROMERE DNA-BINDING PROTEIN COMPLEX CBF3 SUBUNIT B"/>
    <property type="match status" value="1"/>
</dbReference>
<evidence type="ECO:0000313" key="7">
    <source>
        <dbReference type="Proteomes" id="UP001342314"/>
    </source>
</evidence>
<dbReference type="EMBL" id="BQKY01000004">
    <property type="protein sequence ID" value="GJN89113.1"/>
    <property type="molecule type" value="Genomic_DNA"/>
</dbReference>
<dbReference type="PROSITE" id="PS50048">
    <property type="entry name" value="ZN2_CY6_FUNGAL_2"/>
    <property type="match status" value="1"/>
</dbReference>
<dbReference type="GO" id="GO:0008270">
    <property type="term" value="F:zinc ion binding"/>
    <property type="evidence" value="ECO:0007669"/>
    <property type="project" value="InterPro"/>
</dbReference>